<protein>
    <submittedName>
        <fullName evidence="3">Uncharacterized protein</fullName>
    </submittedName>
</protein>
<evidence type="ECO:0000313" key="4">
    <source>
        <dbReference type="Proteomes" id="UP000253664"/>
    </source>
</evidence>
<evidence type="ECO:0000256" key="1">
    <source>
        <dbReference type="SAM" id="MobiDB-lite"/>
    </source>
</evidence>
<gene>
    <name evidence="3" type="ORF">L249_1749</name>
</gene>
<keyword evidence="2" id="KW-0472">Membrane</keyword>
<feature type="region of interest" description="Disordered" evidence="1">
    <location>
        <begin position="120"/>
        <end position="140"/>
    </location>
</feature>
<reference evidence="3 4" key="1">
    <citation type="journal article" date="2015" name="BMC Genomics">
        <title>Insights from the genome of Ophiocordyceps polyrhachis-furcata to pathogenicity and host specificity in insect fungi.</title>
        <authorList>
            <person name="Wichadakul D."/>
            <person name="Kobmoo N."/>
            <person name="Ingsriswang S."/>
            <person name="Tangphatsornruang S."/>
            <person name="Chantasingh D."/>
            <person name="Luangsa-ard J.J."/>
            <person name="Eurwilaichitr L."/>
        </authorList>
    </citation>
    <scope>NUCLEOTIDE SEQUENCE [LARGE SCALE GENOMIC DNA]</scope>
    <source>
        <strain evidence="3 4">BCC 54312</strain>
    </source>
</reference>
<feature type="transmembrane region" description="Helical" evidence="2">
    <location>
        <begin position="85"/>
        <end position="104"/>
    </location>
</feature>
<sequence length="140" mass="15688">MLENYKTYGVSCFVDVFSPFPMPFNDALIKMSRAWAVKGVKNGLAAFFSRDASCYEQKLAGLLQLPAMPVRWIRPQPPVPRIVPLLYGINFIFYALVEASRVLFRRSRAFDANMGRVGNGVSPHQENGQRHPTLLLSGAL</sequence>
<comment type="caution">
    <text evidence="3">The sequence shown here is derived from an EMBL/GenBank/DDBJ whole genome shotgun (WGS) entry which is preliminary data.</text>
</comment>
<name>A0A367LNI5_9HYPO</name>
<evidence type="ECO:0000256" key="2">
    <source>
        <dbReference type="SAM" id="Phobius"/>
    </source>
</evidence>
<keyword evidence="2" id="KW-1133">Transmembrane helix</keyword>
<dbReference type="Proteomes" id="UP000253664">
    <property type="component" value="Unassembled WGS sequence"/>
</dbReference>
<dbReference type="AlphaFoldDB" id="A0A367LNI5"/>
<accession>A0A367LNI5</accession>
<keyword evidence="4" id="KW-1185">Reference proteome</keyword>
<evidence type="ECO:0000313" key="3">
    <source>
        <dbReference type="EMBL" id="RCI15994.1"/>
    </source>
</evidence>
<proteinExistence type="predicted"/>
<organism evidence="3 4">
    <name type="scientific">Ophiocordyceps polyrhachis-furcata BCC 54312</name>
    <dbReference type="NCBI Taxonomy" id="1330021"/>
    <lineage>
        <taxon>Eukaryota</taxon>
        <taxon>Fungi</taxon>
        <taxon>Dikarya</taxon>
        <taxon>Ascomycota</taxon>
        <taxon>Pezizomycotina</taxon>
        <taxon>Sordariomycetes</taxon>
        <taxon>Hypocreomycetidae</taxon>
        <taxon>Hypocreales</taxon>
        <taxon>Ophiocordycipitaceae</taxon>
        <taxon>Ophiocordyceps</taxon>
    </lineage>
</organism>
<keyword evidence="2" id="KW-0812">Transmembrane</keyword>
<dbReference type="EMBL" id="LKCN02000001">
    <property type="protein sequence ID" value="RCI15994.1"/>
    <property type="molecule type" value="Genomic_DNA"/>
</dbReference>